<keyword evidence="4" id="KW-1185">Reference proteome</keyword>
<keyword evidence="2" id="KW-0812">Transmembrane</keyword>
<evidence type="ECO:0000313" key="4">
    <source>
        <dbReference type="Proteomes" id="UP000319949"/>
    </source>
</evidence>
<dbReference type="STRING" id="1803665.GCA_001641335_02472"/>
<accession>A0A560E2I8</accession>
<dbReference type="RefSeq" id="WP_145658308.1">
    <property type="nucleotide sequence ID" value="NZ_VITK01000002.1"/>
</dbReference>
<name>A0A560E2I8_9BRAD</name>
<evidence type="ECO:0000313" key="3">
    <source>
        <dbReference type="EMBL" id="TWB03575.1"/>
    </source>
</evidence>
<dbReference type="GO" id="GO:0055085">
    <property type="term" value="P:transmembrane transport"/>
    <property type="evidence" value="ECO:0007669"/>
    <property type="project" value="InterPro"/>
</dbReference>
<organism evidence="3 4">
    <name type="scientific">Bradyrhizobium stylosanthis</name>
    <dbReference type="NCBI Taxonomy" id="1803665"/>
    <lineage>
        <taxon>Bacteria</taxon>
        <taxon>Pseudomonadati</taxon>
        <taxon>Pseudomonadota</taxon>
        <taxon>Alphaproteobacteria</taxon>
        <taxon>Hyphomicrobiales</taxon>
        <taxon>Nitrobacteraceae</taxon>
        <taxon>Bradyrhizobium</taxon>
    </lineage>
</organism>
<protein>
    <submittedName>
        <fullName evidence="3">Low affinity Fe/Cu permease</fullName>
    </submittedName>
</protein>
<feature type="region of interest" description="Disordered" evidence="1">
    <location>
        <begin position="95"/>
        <end position="114"/>
    </location>
</feature>
<evidence type="ECO:0000256" key="1">
    <source>
        <dbReference type="SAM" id="MobiDB-lite"/>
    </source>
</evidence>
<keyword evidence="2" id="KW-0472">Membrane</keyword>
<proteinExistence type="predicted"/>
<gene>
    <name evidence="3" type="ORF">FBZ96_10246</name>
</gene>
<dbReference type="OrthoDB" id="9811730at2"/>
<feature type="transmembrane region" description="Helical" evidence="2">
    <location>
        <begin position="20"/>
        <end position="41"/>
    </location>
</feature>
<sequence>MPVTHVPVTHVRGWLTQFGVATARPAAFILYLIYAICWIVLGNGLEWHSMATLATWGMTLLIQRAEHRDTQALHAKLDELLKVHSSANHSLMTIDDRDAEEVEHEREHVQHARN</sequence>
<dbReference type="EMBL" id="VITK01000002">
    <property type="protein sequence ID" value="TWB03575.1"/>
    <property type="molecule type" value="Genomic_DNA"/>
</dbReference>
<dbReference type="Pfam" id="PF04120">
    <property type="entry name" value="Iron_permease"/>
    <property type="match status" value="1"/>
</dbReference>
<dbReference type="Proteomes" id="UP000319949">
    <property type="component" value="Unassembled WGS sequence"/>
</dbReference>
<feature type="compositionally biased region" description="Basic and acidic residues" evidence="1">
    <location>
        <begin position="103"/>
        <end position="114"/>
    </location>
</feature>
<evidence type="ECO:0000256" key="2">
    <source>
        <dbReference type="SAM" id="Phobius"/>
    </source>
</evidence>
<comment type="caution">
    <text evidence="3">The sequence shown here is derived from an EMBL/GenBank/DDBJ whole genome shotgun (WGS) entry which is preliminary data.</text>
</comment>
<dbReference type="InterPro" id="IPR007251">
    <property type="entry name" value="Iron_permease_Fet4"/>
</dbReference>
<reference evidence="3 4" key="1">
    <citation type="submission" date="2019-06" db="EMBL/GenBank/DDBJ databases">
        <title>Genomic Encyclopedia of Type Strains, Phase IV (KMG-V): Genome sequencing to study the core and pangenomes of soil and plant-associated prokaryotes.</title>
        <authorList>
            <person name="Whitman W."/>
        </authorList>
    </citation>
    <scope>NUCLEOTIDE SEQUENCE [LARGE SCALE GENOMIC DNA]</scope>
    <source>
        <strain evidence="3 4">BR 510</strain>
    </source>
</reference>
<dbReference type="AlphaFoldDB" id="A0A560E2I8"/>
<keyword evidence="2" id="KW-1133">Transmembrane helix</keyword>